<name>A0A845E6K9_9BACI</name>
<evidence type="ECO:0000313" key="4">
    <source>
        <dbReference type="Proteomes" id="UP000447393"/>
    </source>
</evidence>
<sequence length="159" mass="18189">MSKVQRIFLGLGFIGYLLFLVFYMFFQLRGSAGVSMTLVEYIQSHSNLVPFKTIENYITALEKGTMDTWTAVKNLLGNVLVFIPMGIFLPSLFRKLRRLSPFLLAFVLIILSAEVMQLLTQRGSFDIDDFILNVLGAWLGFKLWKTTLVQKWIGRGSHE</sequence>
<proteinExistence type="predicted"/>
<evidence type="ECO:0000256" key="1">
    <source>
        <dbReference type="SAM" id="Phobius"/>
    </source>
</evidence>
<feature type="domain" description="VanZ-like" evidence="2">
    <location>
        <begin position="13"/>
        <end position="145"/>
    </location>
</feature>
<dbReference type="PANTHER" id="PTHR36834:SF1">
    <property type="entry name" value="INTEGRAL MEMBRANE PROTEIN"/>
    <property type="match status" value="1"/>
</dbReference>
<gene>
    <name evidence="3" type="ORF">GLV98_09935</name>
</gene>
<dbReference type="Pfam" id="PF04892">
    <property type="entry name" value="VanZ"/>
    <property type="match status" value="1"/>
</dbReference>
<dbReference type="InterPro" id="IPR006976">
    <property type="entry name" value="VanZ-like"/>
</dbReference>
<dbReference type="InterPro" id="IPR053150">
    <property type="entry name" value="Teicoplanin_resist-assoc"/>
</dbReference>
<keyword evidence="1" id="KW-0472">Membrane</keyword>
<accession>A0A845E6K9</accession>
<dbReference type="PANTHER" id="PTHR36834">
    <property type="entry name" value="MEMBRANE PROTEIN-RELATED"/>
    <property type="match status" value="1"/>
</dbReference>
<feature type="transmembrane region" description="Helical" evidence="1">
    <location>
        <begin position="75"/>
        <end position="93"/>
    </location>
</feature>
<keyword evidence="1" id="KW-1133">Transmembrane helix</keyword>
<feature type="transmembrane region" description="Helical" evidence="1">
    <location>
        <begin position="100"/>
        <end position="119"/>
    </location>
</feature>
<dbReference type="EMBL" id="WMEZ01000003">
    <property type="protein sequence ID" value="MYL49809.1"/>
    <property type="molecule type" value="Genomic_DNA"/>
</dbReference>
<keyword evidence="1" id="KW-0812">Transmembrane</keyword>
<organism evidence="3 4">
    <name type="scientific">Halobacillus litoralis</name>
    <dbReference type="NCBI Taxonomy" id="45668"/>
    <lineage>
        <taxon>Bacteria</taxon>
        <taxon>Bacillati</taxon>
        <taxon>Bacillota</taxon>
        <taxon>Bacilli</taxon>
        <taxon>Bacillales</taxon>
        <taxon>Bacillaceae</taxon>
        <taxon>Halobacillus</taxon>
    </lineage>
</organism>
<feature type="transmembrane region" description="Helical" evidence="1">
    <location>
        <begin position="7"/>
        <end position="26"/>
    </location>
</feature>
<dbReference type="RefSeq" id="WP_160914648.1">
    <property type="nucleotide sequence ID" value="NZ_WMEZ01000003.1"/>
</dbReference>
<protein>
    <submittedName>
        <fullName evidence="3">VanZ family protein</fullName>
    </submittedName>
</protein>
<dbReference type="AlphaFoldDB" id="A0A845E6K9"/>
<dbReference type="Proteomes" id="UP000447393">
    <property type="component" value="Unassembled WGS sequence"/>
</dbReference>
<reference evidence="3 4" key="1">
    <citation type="submission" date="2019-11" db="EMBL/GenBank/DDBJ databases">
        <title>Genome sequences of 17 halophilic strains isolated from different environments.</title>
        <authorList>
            <person name="Furrow R.E."/>
        </authorList>
    </citation>
    <scope>NUCLEOTIDE SEQUENCE [LARGE SCALE GENOMIC DNA]</scope>
    <source>
        <strain evidence="3 4">22505_10_Sand</strain>
    </source>
</reference>
<dbReference type="OrthoDB" id="4822551at2"/>
<comment type="caution">
    <text evidence="3">The sequence shown here is derived from an EMBL/GenBank/DDBJ whole genome shotgun (WGS) entry which is preliminary data.</text>
</comment>
<evidence type="ECO:0000313" key="3">
    <source>
        <dbReference type="EMBL" id="MYL49809.1"/>
    </source>
</evidence>
<evidence type="ECO:0000259" key="2">
    <source>
        <dbReference type="Pfam" id="PF04892"/>
    </source>
</evidence>